<keyword evidence="3" id="KW-1185">Reference proteome</keyword>
<dbReference type="GO" id="GO:0005886">
    <property type="term" value="C:plasma membrane"/>
    <property type="evidence" value="ECO:0007669"/>
    <property type="project" value="InterPro"/>
</dbReference>
<dbReference type="InterPro" id="IPR012651">
    <property type="entry name" value="Thia_Transptr_ThiT"/>
</dbReference>
<comment type="caution">
    <text evidence="2">The sequence shown here is derived from an EMBL/GenBank/DDBJ whole genome shotgun (WGS) entry which is preliminary data.</text>
</comment>
<proteinExistence type="predicted"/>
<feature type="transmembrane region" description="Helical" evidence="1">
    <location>
        <begin position="32"/>
        <end position="47"/>
    </location>
</feature>
<dbReference type="Proteomes" id="UP000005388">
    <property type="component" value="Unassembled WGS sequence"/>
</dbReference>
<keyword evidence="1" id="KW-0472">Membrane</keyword>
<feature type="transmembrane region" description="Helical" evidence="1">
    <location>
        <begin position="7"/>
        <end position="26"/>
    </location>
</feature>
<dbReference type="Pfam" id="PF09515">
    <property type="entry name" value="Thia_YuaJ"/>
    <property type="match status" value="1"/>
</dbReference>
<dbReference type="eggNOG" id="COG3859">
    <property type="taxonomic scope" value="Bacteria"/>
</dbReference>
<evidence type="ECO:0000313" key="2">
    <source>
        <dbReference type="EMBL" id="EHJ56900.1"/>
    </source>
</evidence>
<dbReference type="GO" id="GO:0015234">
    <property type="term" value="F:thiamine transmembrane transporter activity"/>
    <property type="evidence" value="ECO:0007669"/>
    <property type="project" value="InterPro"/>
</dbReference>
<keyword evidence="1" id="KW-0812">Transmembrane</keyword>
<gene>
    <name evidence="2" type="ORF">STRUR_1499</name>
</gene>
<feature type="transmembrane region" description="Helical" evidence="1">
    <location>
        <begin position="150"/>
        <end position="176"/>
    </location>
</feature>
<keyword evidence="1" id="KW-1133">Transmembrane helix</keyword>
<reference evidence="2 3" key="1">
    <citation type="journal article" date="2014" name="Int. J. Syst. Evol. Microbiol.">
        <title>Phylogenomics and the dynamic genome evolution of the genus Streptococcus.</title>
        <authorList>
            <consortium name="The Broad Institute Genome Sequencing Platform"/>
            <person name="Richards V.P."/>
            <person name="Palmer S.R."/>
            <person name="Pavinski Bitar P.D."/>
            <person name="Qin X."/>
            <person name="Weinstock G.M."/>
            <person name="Highlander S.K."/>
            <person name="Town C.D."/>
            <person name="Burne R.A."/>
            <person name="Stanhope M.J."/>
        </authorList>
    </citation>
    <scope>NUCLEOTIDE SEQUENCE [LARGE SCALE GENOMIC DNA]</scope>
    <source>
        <strain evidence="2 3">2285-97</strain>
    </source>
</reference>
<feature type="transmembrane region" description="Helical" evidence="1">
    <location>
        <begin position="54"/>
        <end position="74"/>
    </location>
</feature>
<evidence type="ECO:0000313" key="3">
    <source>
        <dbReference type="Proteomes" id="UP000005388"/>
    </source>
</evidence>
<protein>
    <submittedName>
        <fullName evidence="2">Proton-coupled thiamine transporter YuaJ</fullName>
    </submittedName>
</protein>
<feature type="transmembrane region" description="Helical" evidence="1">
    <location>
        <begin position="112"/>
        <end position="130"/>
    </location>
</feature>
<dbReference type="EMBL" id="AEUZ02000001">
    <property type="protein sequence ID" value="EHJ56900.1"/>
    <property type="molecule type" value="Genomic_DNA"/>
</dbReference>
<dbReference type="NCBIfam" id="TIGR02357">
    <property type="entry name" value="ECF_ThiT_YuaJ"/>
    <property type="match status" value="1"/>
</dbReference>
<accession>G5KHI3</accession>
<organism evidence="2 3">
    <name type="scientific">Streptococcus urinalis 2285-97</name>
    <dbReference type="NCBI Taxonomy" id="764291"/>
    <lineage>
        <taxon>Bacteria</taxon>
        <taxon>Bacillati</taxon>
        <taxon>Bacillota</taxon>
        <taxon>Bacilli</taxon>
        <taxon>Lactobacillales</taxon>
        <taxon>Streptococcaceae</taxon>
        <taxon>Streptococcus</taxon>
    </lineage>
</organism>
<feature type="transmembrane region" description="Helical" evidence="1">
    <location>
        <begin position="80"/>
        <end position="100"/>
    </location>
</feature>
<name>G5KHI3_9STRE</name>
<dbReference type="RefSeq" id="WP_006739636.1">
    <property type="nucleotide sequence ID" value="NZ_AEUZ02000001.1"/>
</dbReference>
<sequence>MSPKSNVTCLIEAAIFAALAMVLSYIPDFASWFTPSFGAIPIVLYALRRGLKYGLLASLIWGLLHFILGKVYYLSLSQVLIEYILAFVSMGLAGLFANQVQAAIKQKKMKSAISSAFQGATLAVLVRYIWHYIAGVIFWGSYAPKGMSAFWYSFTVNGTAGLLTLIFVLISVYILLETQSKFFIPSKR</sequence>
<dbReference type="STRING" id="764291.STRUR_1499"/>
<dbReference type="Gene3D" id="1.10.1760.20">
    <property type="match status" value="1"/>
</dbReference>
<dbReference type="AlphaFoldDB" id="G5KHI3"/>
<evidence type="ECO:0000256" key="1">
    <source>
        <dbReference type="SAM" id="Phobius"/>
    </source>
</evidence>